<dbReference type="Proteomes" id="UP001500191">
    <property type="component" value="Unassembled WGS sequence"/>
</dbReference>
<evidence type="ECO:0008006" key="3">
    <source>
        <dbReference type="Google" id="ProtNLM"/>
    </source>
</evidence>
<protein>
    <recommendedName>
        <fullName evidence="3">Outer membrane protein beta-barrel domain-containing protein</fullName>
    </recommendedName>
</protein>
<reference evidence="1 2" key="1">
    <citation type="journal article" date="2019" name="Int. J. Syst. Evol. Microbiol.">
        <title>The Global Catalogue of Microorganisms (GCM) 10K type strain sequencing project: providing services to taxonomists for standard genome sequencing and annotation.</title>
        <authorList>
            <consortium name="The Broad Institute Genomics Platform"/>
            <consortium name="The Broad Institute Genome Sequencing Center for Infectious Disease"/>
            <person name="Wu L."/>
            <person name="Ma J."/>
        </authorList>
    </citation>
    <scope>NUCLEOTIDE SEQUENCE [LARGE SCALE GENOMIC DNA]</scope>
    <source>
        <strain evidence="1 2">JCM 14368</strain>
    </source>
</reference>
<proteinExistence type="predicted"/>
<accession>A0ABN1C1D5</accession>
<evidence type="ECO:0000313" key="1">
    <source>
        <dbReference type="EMBL" id="GAA0509070.1"/>
    </source>
</evidence>
<evidence type="ECO:0000313" key="2">
    <source>
        <dbReference type="Proteomes" id="UP001500191"/>
    </source>
</evidence>
<dbReference type="EMBL" id="BAAADB010000012">
    <property type="protein sequence ID" value="GAA0509070.1"/>
    <property type="molecule type" value="Genomic_DNA"/>
</dbReference>
<name>A0ABN1C1D5_9DEIO</name>
<organism evidence="1 2">
    <name type="scientific">Deinococcus depolymerans</name>
    <dbReference type="NCBI Taxonomy" id="392408"/>
    <lineage>
        <taxon>Bacteria</taxon>
        <taxon>Thermotogati</taxon>
        <taxon>Deinococcota</taxon>
        <taxon>Deinococci</taxon>
        <taxon>Deinococcales</taxon>
        <taxon>Deinococcaceae</taxon>
        <taxon>Deinococcus</taxon>
    </lineage>
</organism>
<comment type="caution">
    <text evidence="1">The sequence shown here is derived from an EMBL/GenBank/DDBJ whole genome shotgun (WGS) entry which is preliminary data.</text>
</comment>
<sequence>MRRQISHENGSMDGMKKILLSLMALTTLSTAGAAEKVGAYLLGVQYQRDTNATDAVRFGLGLPLAAAFNGGGFVTVSGDVSYLRHTAPQTESVQPYYGGTLGLFGLFATSGGNSAGAVGVFPSVLGGANFNVTDQVSLFGELGVGPRVLFGTGVGADWSFGVGARLGVNYRLR</sequence>
<gene>
    <name evidence="1" type="ORF">GCM10008937_16140</name>
</gene>
<keyword evidence="2" id="KW-1185">Reference proteome</keyword>